<comment type="caution">
    <text evidence="1">The sequence shown here is derived from an EMBL/GenBank/DDBJ whole genome shotgun (WGS) entry which is preliminary data.</text>
</comment>
<dbReference type="Proteomes" id="UP000640333">
    <property type="component" value="Unassembled WGS sequence"/>
</dbReference>
<dbReference type="SUPFAM" id="SSF53474">
    <property type="entry name" value="alpha/beta-Hydrolases"/>
    <property type="match status" value="1"/>
</dbReference>
<accession>A0A8J7FHH7</accession>
<sequence>MEKRQWKVLKPHPINVMCRRHNSFGLAKAGKIESVSIENTRDARVKAVVLMAPVGVMFKSSDALAQVEVPVLLMRAEWDDVLTEPYHSDIIAMNLKSKERLTYRTIPNAGHHSFITPLPESIRGELGVIAEDPQGFDRDAFHNTLGADIADYLLDVVQ</sequence>
<proteinExistence type="predicted"/>
<dbReference type="RefSeq" id="WP_193955134.1">
    <property type="nucleotide sequence ID" value="NZ_JADEYS010000027.1"/>
</dbReference>
<name>A0A8J7FHH7_9GAMM</name>
<gene>
    <name evidence="1" type="ORF">IOQ59_19435</name>
</gene>
<evidence type="ECO:0000313" key="1">
    <source>
        <dbReference type="EMBL" id="MBE9399441.1"/>
    </source>
</evidence>
<organism evidence="1 2">
    <name type="scientific">Pontibacterium sinense</name>
    <dbReference type="NCBI Taxonomy" id="2781979"/>
    <lineage>
        <taxon>Bacteria</taxon>
        <taxon>Pseudomonadati</taxon>
        <taxon>Pseudomonadota</taxon>
        <taxon>Gammaproteobacteria</taxon>
        <taxon>Oceanospirillales</taxon>
        <taxon>Oceanospirillaceae</taxon>
        <taxon>Pontibacterium</taxon>
    </lineage>
</organism>
<dbReference type="AlphaFoldDB" id="A0A8J7FHH7"/>
<keyword evidence="2" id="KW-1185">Reference proteome</keyword>
<dbReference type="InterPro" id="IPR029058">
    <property type="entry name" value="AB_hydrolase_fold"/>
</dbReference>
<evidence type="ECO:0000313" key="2">
    <source>
        <dbReference type="Proteomes" id="UP000640333"/>
    </source>
</evidence>
<evidence type="ECO:0008006" key="3">
    <source>
        <dbReference type="Google" id="ProtNLM"/>
    </source>
</evidence>
<dbReference type="EMBL" id="JADEYS010000027">
    <property type="protein sequence ID" value="MBE9399441.1"/>
    <property type="molecule type" value="Genomic_DNA"/>
</dbReference>
<protein>
    <recommendedName>
        <fullName evidence="3">Alpha/beta hydrolase</fullName>
    </recommendedName>
</protein>
<reference evidence="1" key="1">
    <citation type="submission" date="2020-10" db="EMBL/GenBank/DDBJ databases">
        <title>Bacterium isolated from coastal waters sediment.</title>
        <authorList>
            <person name="Chen R.-J."/>
            <person name="Lu D.-C."/>
            <person name="Zhu K.-L."/>
            <person name="Du Z.-J."/>
        </authorList>
    </citation>
    <scope>NUCLEOTIDE SEQUENCE</scope>
    <source>
        <strain evidence="1">N1Y112</strain>
    </source>
</reference>
<dbReference type="Gene3D" id="3.40.50.1820">
    <property type="entry name" value="alpha/beta hydrolase"/>
    <property type="match status" value="1"/>
</dbReference>